<evidence type="ECO:0000313" key="3">
    <source>
        <dbReference type="Proteomes" id="UP000263098"/>
    </source>
</evidence>
<feature type="signal peptide" evidence="1">
    <location>
        <begin position="1"/>
        <end position="23"/>
    </location>
</feature>
<evidence type="ECO:0000313" key="2">
    <source>
        <dbReference type="EMBL" id="HCK25130.1"/>
    </source>
</evidence>
<protein>
    <submittedName>
        <fullName evidence="2">Thioredoxin</fullName>
    </submittedName>
</protein>
<dbReference type="Proteomes" id="UP000263098">
    <property type="component" value="Unassembled WGS sequence"/>
</dbReference>
<dbReference type="InterPro" id="IPR047698">
    <property type="entry name" value="ArsF-like"/>
</dbReference>
<dbReference type="AlphaFoldDB" id="A0A3D2SHZ6"/>
<dbReference type="EMBL" id="DPVG01000379">
    <property type="protein sequence ID" value="HCK25130.1"/>
    <property type="molecule type" value="Genomic_DNA"/>
</dbReference>
<feature type="chain" id="PRO_5017743653" evidence="1">
    <location>
        <begin position="24"/>
        <end position="145"/>
    </location>
</feature>
<dbReference type="RefSeq" id="WP_420816013.1">
    <property type="nucleotide sequence ID" value="NZ_JBLIZT010000239.1"/>
</dbReference>
<accession>A0A3D2SHZ6</accession>
<gene>
    <name evidence="2" type="ORF">DHW31_10225</name>
</gene>
<dbReference type="NCBIfam" id="NF040494">
    <property type="entry name" value="nitrored_ArsF"/>
    <property type="match status" value="1"/>
</dbReference>
<proteinExistence type="predicted"/>
<comment type="caution">
    <text evidence="2">The sequence shown here is derived from an EMBL/GenBank/DDBJ whole genome shotgun (WGS) entry which is preliminary data.</text>
</comment>
<name>A0A3D2SHZ6_9BACE</name>
<evidence type="ECO:0000256" key="1">
    <source>
        <dbReference type="SAM" id="SignalP"/>
    </source>
</evidence>
<keyword evidence="1" id="KW-0732">Signal</keyword>
<sequence>MKKLVVFALLSVMMIAYSGKAQAAGPQKNTVAKDRVEVMYFHGKQRCVTCRAIEKATKEVLDTYFVNEVKSGKIQYRIIDISQPANEKIADKYEVSWSSLFVNGWKKGKETKNNLTEFAFSYAKSSPAQFKTGLKKKIDELLKQK</sequence>
<reference evidence="2 3" key="1">
    <citation type="journal article" date="2018" name="Nat. Biotechnol.">
        <title>A standardized bacterial taxonomy based on genome phylogeny substantially revises the tree of life.</title>
        <authorList>
            <person name="Parks D.H."/>
            <person name="Chuvochina M."/>
            <person name="Waite D.W."/>
            <person name="Rinke C."/>
            <person name="Skarshewski A."/>
            <person name="Chaumeil P.A."/>
            <person name="Hugenholtz P."/>
        </authorList>
    </citation>
    <scope>NUCLEOTIDE SEQUENCE [LARGE SCALE GENOMIC DNA]</scope>
    <source>
        <strain evidence="2">UBA9667</strain>
    </source>
</reference>
<organism evidence="2 3">
    <name type="scientific">Bacteroides graminisolvens</name>
    <dbReference type="NCBI Taxonomy" id="477666"/>
    <lineage>
        <taxon>Bacteria</taxon>
        <taxon>Pseudomonadati</taxon>
        <taxon>Bacteroidota</taxon>
        <taxon>Bacteroidia</taxon>
        <taxon>Bacteroidales</taxon>
        <taxon>Bacteroidaceae</taxon>
        <taxon>Bacteroides</taxon>
    </lineage>
</organism>
<dbReference type="Gene3D" id="3.40.30.10">
    <property type="entry name" value="Glutaredoxin"/>
    <property type="match status" value="1"/>
</dbReference>